<dbReference type="InterPro" id="IPR016152">
    <property type="entry name" value="PTrfase/Anion_transptr"/>
</dbReference>
<dbReference type="Gene3D" id="3.40.930.10">
    <property type="entry name" value="Mannitol-specific EII, Chain A"/>
    <property type="match status" value="1"/>
</dbReference>
<accession>A0A933SB61</accession>
<sequence length="154" mass="16334">MVTAERTPVAGIPLDVVELRLKRRESAWTQMVTTAHAIGAVAEPEVVLAALAHRERWGSTALGKGCALAGIRSFGVRRAHLVLGRSERGVDWGAGDDGLVHLVVLALAPHSLADSAYLDELARLAQALRLQKVRAKLADADPATALALLEGRPV</sequence>
<evidence type="ECO:0000259" key="1">
    <source>
        <dbReference type="PROSITE" id="PS51094"/>
    </source>
</evidence>
<dbReference type="AlphaFoldDB" id="A0A933SB61"/>
<dbReference type="InterPro" id="IPR051541">
    <property type="entry name" value="PTS_SugarTrans_NitroReg"/>
</dbReference>
<dbReference type="InterPro" id="IPR002178">
    <property type="entry name" value="PTS_EIIA_type-2_dom"/>
</dbReference>
<dbReference type="Pfam" id="PF00359">
    <property type="entry name" value="PTS_EIIA_2"/>
    <property type="match status" value="1"/>
</dbReference>
<keyword evidence="2" id="KW-0813">Transport</keyword>
<dbReference type="EMBL" id="JACRIW010000038">
    <property type="protein sequence ID" value="MBI5168907.1"/>
    <property type="molecule type" value="Genomic_DNA"/>
</dbReference>
<proteinExistence type="predicted"/>
<feature type="domain" description="PTS EIIA type-2" evidence="1">
    <location>
        <begin position="5"/>
        <end position="152"/>
    </location>
</feature>
<dbReference type="PROSITE" id="PS51094">
    <property type="entry name" value="PTS_EIIA_TYPE_2"/>
    <property type="match status" value="1"/>
</dbReference>
<dbReference type="SUPFAM" id="SSF55804">
    <property type="entry name" value="Phoshotransferase/anion transport protein"/>
    <property type="match status" value="1"/>
</dbReference>
<protein>
    <submittedName>
        <fullName evidence="2">PTS sugar transporter subunit IIA</fullName>
    </submittedName>
</protein>
<evidence type="ECO:0000313" key="2">
    <source>
        <dbReference type="EMBL" id="MBI5168907.1"/>
    </source>
</evidence>
<dbReference type="PANTHER" id="PTHR47738:SF1">
    <property type="entry name" value="NITROGEN REGULATORY PROTEIN"/>
    <property type="match status" value="1"/>
</dbReference>
<reference evidence="2" key="1">
    <citation type="submission" date="2020-07" db="EMBL/GenBank/DDBJ databases">
        <title>Huge and variable diversity of episymbiotic CPR bacteria and DPANN archaea in groundwater ecosystems.</title>
        <authorList>
            <person name="He C.Y."/>
            <person name="Keren R."/>
            <person name="Whittaker M."/>
            <person name="Farag I.F."/>
            <person name="Doudna J."/>
            <person name="Cate J.H.D."/>
            <person name="Banfield J.F."/>
        </authorList>
    </citation>
    <scope>NUCLEOTIDE SEQUENCE</scope>
    <source>
        <strain evidence="2">NC_groundwater_1813_Pr3_B-0.1um_71_17</strain>
    </source>
</reference>
<gene>
    <name evidence="2" type="ORF">HZA61_05440</name>
</gene>
<keyword evidence="2" id="KW-0762">Sugar transport</keyword>
<name>A0A933SB61_UNCEI</name>
<evidence type="ECO:0000313" key="3">
    <source>
        <dbReference type="Proteomes" id="UP000696931"/>
    </source>
</evidence>
<dbReference type="PANTHER" id="PTHR47738">
    <property type="entry name" value="PTS SYSTEM FRUCTOSE-LIKE EIIA COMPONENT-RELATED"/>
    <property type="match status" value="1"/>
</dbReference>
<dbReference type="Proteomes" id="UP000696931">
    <property type="component" value="Unassembled WGS sequence"/>
</dbReference>
<organism evidence="2 3">
    <name type="scientific">Eiseniibacteriota bacterium</name>
    <dbReference type="NCBI Taxonomy" id="2212470"/>
    <lineage>
        <taxon>Bacteria</taxon>
        <taxon>Candidatus Eiseniibacteriota</taxon>
    </lineage>
</organism>
<comment type="caution">
    <text evidence="2">The sequence shown here is derived from an EMBL/GenBank/DDBJ whole genome shotgun (WGS) entry which is preliminary data.</text>
</comment>
<dbReference type="GO" id="GO:0030295">
    <property type="term" value="F:protein kinase activator activity"/>
    <property type="evidence" value="ECO:0007669"/>
    <property type="project" value="TreeGrafter"/>
</dbReference>